<dbReference type="Proteomes" id="UP000828390">
    <property type="component" value="Unassembled WGS sequence"/>
</dbReference>
<protein>
    <submittedName>
        <fullName evidence="2">Uncharacterized protein</fullName>
    </submittedName>
</protein>
<sequence length="56" mass="6299">MKSMIESIVAGVVDGLSNRIASLENDNQVLLDENRMLRDRVTDLELGMDASEQYSR</sequence>
<accession>A0A9D4IH47</accession>
<keyword evidence="3" id="KW-1185">Reference proteome</keyword>
<feature type="coiled-coil region" evidence="1">
    <location>
        <begin position="13"/>
        <end position="40"/>
    </location>
</feature>
<name>A0A9D4IH47_DREPO</name>
<dbReference type="EMBL" id="JAIWYP010000009">
    <property type="protein sequence ID" value="KAH3773089.1"/>
    <property type="molecule type" value="Genomic_DNA"/>
</dbReference>
<evidence type="ECO:0000313" key="3">
    <source>
        <dbReference type="Proteomes" id="UP000828390"/>
    </source>
</evidence>
<reference evidence="2" key="2">
    <citation type="submission" date="2020-11" db="EMBL/GenBank/DDBJ databases">
        <authorList>
            <person name="McCartney M.A."/>
            <person name="Auch B."/>
            <person name="Kono T."/>
            <person name="Mallez S."/>
            <person name="Becker A."/>
            <person name="Gohl D.M."/>
            <person name="Silverstein K.A.T."/>
            <person name="Koren S."/>
            <person name="Bechman K.B."/>
            <person name="Herman A."/>
            <person name="Abrahante J.E."/>
            <person name="Garbe J."/>
        </authorList>
    </citation>
    <scope>NUCLEOTIDE SEQUENCE</scope>
    <source>
        <strain evidence="2">Duluth1</strain>
        <tissue evidence="2">Whole animal</tissue>
    </source>
</reference>
<evidence type="ECO:0000313" key="2">
    <source>
        <dbReference type="EMBL" id="KAH3773089.1"/>
    </source>
</evidence>
<dbReference type="AlphaFoldDB" id="A0A9D4IH47"/>
<organism evidence="2 3">
    <name type="scientific">Dreissena polymorpha</name>
    <name type="common">Zebra mussel</name>
    <name type="synonym">Mytilus polymorpha</name>
    <dbReference type="NCBI Taxonomy" id="45954"/>
    <lineage>
        <taxon>Eukaryota</taxon>
        <taxon>Metazoa</taxon>
        <taxon>Spiralia</taxon>
        <taxon>Lophotrochozoa</taxon>
        <taxon>Mollusca</taxon>
        <taxon>Bivalvia</taxon>
        <taxon>Autobranchia</taxon>
        <taxon>Heteroconchia</taxon>
        <taxon>Euheterodonta</taxon>
        <taxon>Imparidentia</taxon>
        <taxon>Neoheterodontei</taxon>
        <taxon>Myida</taxon>
        <taxon>Dreissenoidea</taxon>
        <taxon>Dreissenidae</taxon>
        <taxon>Dreissena</taxon>
    </lineage>
</organism>
<reference evidence="2" key="1">
    <citation type="journal article" date="2019" name="bioRxiv">
        <title>The Genome of the Zebra Mussel, Dreissena polymorpha: A Resource for Invasive Species Research.</title>
        <authorList>
            <person name="McCartney M.A."/>
            <person name="Auch B."/>
            <person name="Kono T."/>
            <person name="Mallez S."/>
            <person name="Zhang Y."/>
            <person name="Obille A."/>
            <person name="Becker A."/>
            <person name="Abrahante J.E."/>
            <person name="Garbe J."/>
            <person name="Badalamenti J.P."/>
            <person name="Herman A."/>
            <person name="Mangelson H."/>
            <person name="Liachko I."/>
            <person name="Sullivan S."/>
            <person name="Sone E.D."/>
            <person name="Koren S."/>
            <person name="Silverstein K.A.T."/>
            <person name="Beckman K.B."/>
            <person name="Gohl D.M."/>
        </authorList>
    </citation>
    <scope>NUCLEOTIDE SEQUENCE</scope>
    <source>
        <strain evidence="2">Duluth1</strain>
        <tissue evidence="2">Whole animal</tissue>
    </source>
</reference>
<proteinExistence type="predicted"/>
<keyword evidence="1" id="KW-0175">Coiled coil</keyword>
<evidence type="ECO:0000256" key="1">
    <source>
        <dbReference type="SAM" id="Coils"/>
    </source>
</evidence>
<gene>
    <name evidence="2" type="ORF">DPMN_174440</name>
</gene>
<comment type="caution">
    <text evidence="2">The sequence shown here is derived from an EMBL/GenBank/DDBJ whole genome shotgun (WGS) entry which is preliminary data.</text>
</comment>